<dbReference type="AlphaFoldDB" id="A0A2G9V0F6"/>
<dbReference type="EMBL" id="KZ345091">
    <property type="protein sequence ID" value="PIO75955.1"/>
    <property type="molecule type" value="Genomic_DNA"/>
</dbReference>
<dbReference type="Proteomes" id="UP000230423">
    <property type="component" value="Unassembled WGS sequence"/>
</dbReference>
<dbReference type="PRINTS" id="PR00504">
    <property type="entry name" value="CHROMODOMAIN"/>
</dbReference>
<dbReference type="InterPro" id="IPR051219">
    <property type="entry name" value="Heterochromatin_chromo-domain"/>
</dbReference>
<dbReference type="InterPro" id="IPR017984">
    <property type="entry name" value="Chromo_dom_subgr"/>
</dbReference>
<sequence>MGESDSEESGSESGEEYIVEKILDKRVRRGKVEYYIQWKGYGPDDNTWEPAEQCDCASLIAEFERTHKKSSKTSSQNSRKRKRSVSSLQCYCLFVMILFSRNDDDSDGASSSRDVCSCFSFLTLIECCFLITVLQTIKKDIFDDGTSENPPKSPPAKIKNQKVDDTKYGIFVGRKISRILGLNNKGPELRMLVVYSDSKKICKADAELIPSRILRHYAPQVRSHFRIHKFVN</sequence>
<gene>
    <name evidence="4" type="ORF">TELCIR_01998</name>
</gene>
<keyword evidence="5" id="KW-1185">Reference proteome</keyword>
<evidence type="ECO:0000313" key="4">
    <source>
        <dbReference type="EMBL" id="PIO75955.1"/>
    </source>
</evidence>
<dbReference type="InterPro" id="IPR016197">
    <property type="entry name" value="Chromo-like_dom_sf"/>
</dbReference>
<reference evidence="4 5" key="1">
    <citation type="submission" date="2015-09" db="EMBL/GenBank/DDBJ databases">
        <title>Draft genome of the parasitic nematode Teladorsagia circumcincta isolate WARC Sus (inbred).</title>
        <authorList>
            <person name="Mitreva M."/>
        </authorList>
    </citation>
    <scope>NUCLEOTIDE SEQUENCE [LARGE SCALE GENOMIC DNA]</scope>
    <source>
        <strain evidence="4 5">S</strain>
    </source>
</reference>
<dbReference type="CDD" id="cd00024">
    <property type="entry name" value="CD_CSD"/>
    <property type="match status" value="1"/>
</dbReference>
<feature type="domain" description="Chromo" evidence="3">
    <location>
        <begin position="17"/>
        <end position="75"/>
    </location>
</feature>
<dbReference type="PROSITE" id="PS50013">
    <property type="entry name" value="CHROMO_2"/>
    <property type="match status" value="1"/>
</dbReference>
<evidence type="ECO:0000259" key="3">
    <source>
        <dbReference type="PROSITE" id="PS50013"/>
    </source>
</evidence>
<dbReference type="Gene3D" id="2.40.50.40">
    <property type="match status" value="1"/>
</dbReference>
<organism evidence="4 5">
    <name type="scientific">Teladorsagia circumcincta</name>
    <name type="common">Brown stomach worm</name>
    <name type="synonym">Ostertagia circumcincta</name>
    <dbReference type="NCBI Taxonomy" id="45464"/>
    <lineage>
        <taxon>Eukaryota</taxon>
        <taxon>Metazoa</taxon>
        <taxon>Ecdysozoa</taxon>
        <taxon>Nematoda</taxon>
        <taxon>Chromadorea</taxon>
        <taxon>Rhabditida</taxon>
        <taxon>Rhabditina</taxon>
        <taxon>Rhabditomorpha</taxon>
        <taxon>Strongyloidea</taxon>
        <taxon>Trichostrongylidae</taxon>
        <taxon>Teladorsagia</taxon>
    </lineage>
</organism>
<dbReference type="PANTHER" id="PTHR22812">
    <property type="entry name" value="CHROMOBOX PROTEIN"/>
    <property type="match status" value="1"/>
</dbReference>
<comment type="subcellular location">
    <subcellularLocation>
        <location evidence="1">Nucleus</location>
    </subcellularLocation>
</comment>
<dbReference type="OrthoDB" id="433924at2759"/>
<keyword evidence="2" id="KW-0539">Nucleus</keyword>
<evidence type="ECO:0000313" key="5">
    <source>
        <dbReference type="Proteomes" id="UP000230423"/>
    </source>
</evidence>
<dbReference type="SUPFAM" id="SSF54160">
    <property type="entry name" value="Chromo domain-like"/>
    <property type="match status" value="1"/>
</dbReference>
<dbReference type="GO" id="GO:0005634">
    <property type="term" value="C:nucleus"/>
    <property type="evidence" value="ECO:0007669"/>
    <property type="project" value="UniProtKB-SubCell"/>
</dbReference>
<dbReference type="Pfam" id="PF00385">
    <property type="entry name" value="Chromo"/>
    <property type="match status" value="1"/>
</dbReference>
<name>A0A2G9V0F6_TELCI</name>
<protein>
    <submittedName>
        <fullName evidence="4">Chromo' (CHRromatin Organization MOdifier) domain protein</fullName>
    </submittedName>
</protein>
<dbReference type="SMART" id="SM00298">
    <property type="entry name" value="CHROMO"/>
    <property type="match status" value="1"/>
</dbReference>
<evidence type="ECO:0000256" key="1">
    <source>
        <dbReference type="ARBA" id="ARBA00004123"/>
    </source>
</evidence>
<proteinExistence type="predicted"/>
<evidence type="ECO:0000256" key="2">
    <source>
        <dbReference type="ARBA" id="ARBA00023242"/>
    </source>
</evidence>
<accession>A0A2G9V0F6</accession>
<dbReference type="InterPro" id="IPR023780">
    <property type="entry name" value="Chromo_domain"/>
</dbReference>
<dbReference type="InterPro" id="IPR000953">
    <property type="entry name" value="Chromo/chromo_shadow_dom"/>
</dbReference>